<dbReference type="Proteomes" id="UP000199159">
    <property type="component" value="Unassembled WGS sequence"/>
</dbReference>
<proteinExistence type="predicted"/>
<feature type="domain" description="YdbS-like PH" evidence="2">
    <location>
        <begin position="72"/>
        <end position="148"/>
    </location>
</feature>
<dbReference type="AlphaFoldDB" id="A0A1H0WXP8"/>
<keyword evidence="1" id="KW-0812">Transmembrane</keyword>
<accession>A0A1H0WXP8</accession>
<evidence type="ECO:0000256" key="1">
    <source>
        <dbReference type="SAM" id="Phobius"/>
    </source>
</evidence>
<gene>
    <name evidence="3" type="ORF">SAMN05216565_11853</name>
</gene>
<evidence type="ECO:0000313" key="4">
    <source>
        <dbReference type="Proteomes" id="UP000199159"/>
    </source>
</evidence>
<protein>
    <recommendedName>
        <fullName evidence="2">YdbS-like PH domain-containing protein</fullName>
    </recommendedName>
</protein>
<dbReference type="STRING" id="930152.SAMN05216565_11853"/>
<feature type="transmembrane region" description="Helical" evidence="1">
    <location>
        <begin position="21"/>
        <end position="41"/>
    </location>
</feature>
<dbReference type="InterPro" id="IPR005182">
    <property type="entry name" value="YdbS-like_PH"/>
</dbReference>
<dbReference type="OrthoDB" id="1750577at2"/>
<evidence type="ECO:0000313" key="3">
    <source>
        <dbReference type="EMBL" id="SDP95412.1"/>
    </source>
</evidence>
<keyword evidence="1" id="KW-0472">Membrane</keyword>
<keyword evidence="1" id="KW-1133">Transmembrane helix</keyword>
<organism evidence="3 4">
    <name type="scientific">Litchfieldia salsa</name>
    <dbReference type="NCBI Taxonomy" id="930152"/>
    <lineage>
        <taxon>Bacteria</taxon>
        <taxon>Bacillati</taxon>
        <taxon>Bacillota</taxon>
        <taxon>Bacilli</taxon>
        <taxon>Bacillales</taxon>
        <taxon>Bacillaceae</taxon>
        <taxon>Litchfieldia</taxon>
    </lineage>
</organism>
<feature type="transmembrane region" description="Helical" evidence="1">
    <location>
        <begin position="47"/>
        <end position="67"/>
    </location>
</feature>
<dbReference type="RefSeq" id="WP_090859340.1">
    <property type="nucleotide sequence ID" value="NZ_FNJU01000018.1"/>
</dbReference>
<keyword evidence="4" id="KW-1185">Reference proteome</keyword>
<dbReference type="Pfam" id="PF03703">
    <property type="entry name" value="bPH_2"/>
    <property type="match status" value="1"/>
</dbReference>
<dbReference type="EMBL" id="FNJU01000018">
    <property type="protein sequence ID" value="SDP95412.1"/>
    <property type="molecule type" value="Genomic_DNA"/>
</dbReference>
<name>A0A1H0WXP8_9BACI</name>
<reference evidence="4" key="1">
    <citation type="submission" date="2016-10" db="EMBL/GenBank/DDBJ databases">
        <authorList>
            <person name="Varghese N."/>
            <person name="Submissions S."/>
        </authorList>
    </citation>
    <scope>NUCLEOTIDE SEQUENCE [LARGE SCALE GENOMIC DNA]</scope>
    <source>
        <strain evidence="4">IBRC-M10078</strain>
    </source>
</reference>
<dbReference type="PANTHER" id="PTHR34473">
    <property type="entry name" value="UPF0699 TRANSMEMBRANE PROTEIN YDBS"/>
    <property type="match status" value="1"/>
</dbReference>
<sequence>MREAPRKRISKRALPVWRISAALTSGIGWLTVIALFVMSSIYQWPIWISLVVLVLSVIETTLTVFIIPSVRWKRWRYEVFEHEIEIQHGVFVMTRTIIPMMRVQHVDTKQGPILRAYHLASVTISTAATVHEIPALDLDEADQLRDFISKLARVDDDV</sequence>
<evidence type="ECO:0000259" key="2">
    <source>
        <dbReference type="Pfam" id="PF03703"/>
    </source>
</evidence>
<dbReference type="PANTHER" id="PTHR34473:SF2">
    <property type="entry name" value="UPF0699 TRANSMEMBRANE PROTEIN YDBT"/>
    <property type="match status" value="1"/>
</dbReference>